<feature type="compositionally biased region" description="Polar residues" evidence="1">
    <location>
        <begin position="81"/>
        <end position="92"/>
    </location>
</feature>
<dbReference type="InterPro" id="IPR003615">
    <property type="entry name" value="HNH_nuc"/>
</dbReference>
<dbReference type="EMBL" id="CP120628">
    <property type="protein sequence ID" value="WEW58165.1"/>
    <property type="molecule type" value="Genomic_DNA"/>
</dbReference>
<keyword evidence="4" id="KW-1185">Reference proteome</keyword>
<evidence type="ECO:0000259" key="2">
    <source>
        <dbReference type="Pfam" id="PF13391"/>
    </source>
</evidence>
<evidence type="ECO:0000256" key="1">
    <source>
        <dbReference type="SAM" id="MobiDB-lite"/>
    </source>
</evidence>
<dbReference type="Proteomes" id="UP001219355">
    <property type="component" value="Chromosome 2"/>
</dbReference>
<reference evidence="3" key="1">
    <citation type="submission" date="2023-03" db="EMBL/GenBank/DDBJ databases">
        <title>Emydomyces testavorans Genome Sequence.</title>
        <authorList>
            <person name="Hoyer L."/>
        </authorList>
    </citation>
    <scope>NUCLEOTIDE SEQUENCE</scope>
    <source>
        <strain evidence="3">16-2883</strain>
    </source>
</reference>
<organism evidence="3 4">
    <name type="scientific">Emydomyces testavorans</name>
    <dbReference type="NCBI Taxonomy" id="2070801"/>
    <lineage>
        <taxon>Eukaryota</taxon>
        <taxon>Fungi</taxon>
        <taxon>Dikarya</taxon>
        <taxon>Ascomycota</taxon>
        <taxon>Pezizomycotina</taxon>
        <taxon>Eurotiomycetes</taxon>
        <taxon>Eurotiomycetidae</taxon>
        <taxon>Onygenales</taxon>
        <taxon>Nannizziopsiaceae</taxon>
        <taxon>Emydomyces</taxon>
    </lineage>
</organism>
<proteinExistence type="predicted"/>
<sequence length="345" mass="39324">MAEAEFASQTREDLINRISEAVGGKIEQHLWPFLWLADIPQLEEISRYPDLRTYLAGLAIRIERSQLLPKWMQRTRDHTPSLPSSPGPSMTRLSDIAAAGDTPVSPTSSLSRPDTQSKKAVELCRMRDKNRCVITGADDPVEVAHIFPFAMRGLQSPDIVNDTYNPWSVLRMFWTQERVDTWYNAITGPLATESVQNLMCFAPHVHKYHARAYFALEPVEGASELHALTVRFHWLPHMTKLHDLKANTRPSFPCDIGCGRRIRLWNVESGEEILSDTLIRITAHNEIPLPDPALLQLQWILHRIIALAGGAEAVNEPYGNDDYHDEPYPEFNDEDDMNLHLRPYM</sequence>
<protein>
    <recommendedName>
        <fullName evidence="2">HNH nuclease domain-containing protein</fullName>
    </recommendedName>
</protein>
<gene>
    <name evidence="3" type="ORF">PRK78_003633</name>
</gene>
<accession>A0AAF0IHU3</accession>
<name>A0AAF0IHU3_9EURO</name>
<evidence type="ECO:0000313" key="4">
    <source>
        <dbReference type="Proteomes" id="UP001219355"/>
    </source>
</evidence>
<feature type="domain" description="HNH nuclease" evidence="2">
    <location>
        <begin position="132"/>
        <end position="216"/>
    </location>
</feature>
<dbReference type="AlphaFoldDB" id="A0AAF0IHU3"/>
<evidence type="ECO:0000313" key="3">
    <source>
        <dbReference type="EMBL" id="WEW58165.1"/>
    </source>
</evidence>
<dbReference type="Pfam" id="PF13391">
    <property type="entry name" value="HNH_2"/>
    <property type="match status" value="1"/>
</dbReference>
<feature type="region of interest" description="Disordered" evidence="1">
    <location>
        <begin position="72"/>
        <end position="94"/>
    </location>
</feature>